<protein>
    <submittedName>
        <fullName evidence="1">Uncharacterized protein</fullName>
    </submittedName>
</protein>
<dbReference type="PANTHER" id="PTHR38666">
    <property type="match status" value="1"/>
</dbReference>
<comment type="caution">
    <text evidence="1">The sequence shown here is derived from an EMBL/GenBank/DDBJ whole genome shotgun (WGS) entry which is preliminary data.</text>
</comment>
<dbReference type="Proteomes" id="UP000693981">
    <property type="component" value="Unassembled WGS sequence"/>
</dbReference>
<organism evidence="1 2">
    <name type="scientific">Phytophthora boehmeriae</name>
    <dbReference type="NCBI Taxonomy" id="109152"/>
    <lineage>
        <taxon>Eukaryota</taxon>
        <taxon>Sar</taxon>
        <taxon>Stramenopiles</taxon>
        <taxon>Oomycota</taxon>
        <taxon>Peronosporomycetes</taxon>
        <taxon>Peronosporales</taxon>
        <taxon>Peronosporaceae</taxon>
        <taxon>Phytophthora</taxon>
    </lineage>
</organism>
<dbReference type="OrthoDB" id="415460at2759"/>
<proteinExistence type="predicted"/>
<name>A0A8T1WPM8_9STRA</name>
<dbReference type="AlphaFoldDB" id="A0A8T1WPM8"/>
<evidence type="ECO:0000313" key="2">
    <source>
        <dbReference type="Proteomes" id="UP000693981"/>
    </source>
</evidence>
<dbReference type="EMBL" id="JAGDFL010000209">
    <property type="protein sequence ID" value="KAG7395386.1"/>
    <property type="molecule type" value="Genomic_DNA"/>
</dbReference>
<keyword evidence="2" id="KW-1185">Reference proteome</keyword>
<dbReference type="PANTHER" id="PTHR38666:SF2">
    <property type="entry name" value="FLAGELLAR ASSOCIATED PROTEIN"/>
    <property type="match status" value="1"/>
</dbReference>
<dbReference type="Pfam" id="PF11539">
    <property type="entry name" value="DUF3228"/>
    <property type="match status" value="1"/>
</dbReference>
<dbReference type="InterPro" id="IPR021610">
    <property type="entry name" value="DUF3228"/>
</dbReference>
<gene>
    <name evidence="1" type="ORF">PHYBOEH_003785</name>
</gene>
<accession>A0A8T1WPM8</accession>
<evidence type="ECO:0000313" key="1">
    <source>
        <dbReference type="EMBL" id="KAG7395386.1"/>
    </source>
</evidence>
<sequence>MLLARLRTSTAVSRSFQTRGLKNMLGGLTGKTEKAAAAEETAHTAEPGDIVLDGFAKRQFDDKNYSGTQLDFDKAEFVNKVNEIYEANGKQLVDGYAPFCKHLFIKNFTGARLNTVAITQANEHLLLSDYEARTEYELPVLNRWFPSHSVTPIVAEYLDIILYSREQIMKENEAVDVPADPSHENAPWGIVSIKSQDVDYELPMKPITMMRNAVGKEQGGSGVPIDREEYMKAVEYWRKHAVIKKM</sequence>
<reference evidence="1" key="1">
    <citation type="submission" date="2021-02" db="EMBL/GenBank/DDBJ databases">
        <authorList>
            <person name="Palmer J.M."/>
        </authorList>
    </citation>
    <scope>NUCLEOTIDE SEQUENCE</scope>
    <source>
        <strain evidence="1">SCRP23</strain>
    </source>
</reference>